<feature type="non-terminal residue" evidence="2">
    <location>
        <position position="1"/>
    </location>
</feature>
<accession>A0AAN5I477</accession>
<organism evidence="2 3">
    <name type="scientific">Pristionchus mayeri</name>
    <dbReference type="NCBI Taxonomy" id="1317129"/>
    <lineage>
        <taxon>Eukaryota</taxon>
        <taxon>Metazoa</taxon>
        <taxon>Ecdysozoa</taxon>
        <taxon>Nematoda</taxon>
        <taxon>Chromadorea</taxon>
        <taxon>Rhabditida</taxon>
        <taxon>Rhabditina</taxon>
        <taxon>Diplogasteromorpha</taxon>
        <taxon>Diplogasteroidea</taxon>
        <taxon>Neodiplogasteridae</taxon>
        <taxon>Pristionchus</taxon>
    </lineage>
</organism>
<sequence length="129" mass="14018">RNESGHSRGRLRYATATTHSDAAEAARRVREQADDPAPGGDTRFSGRHYRSPGCELSRRAAGAGDGLPRGETRSQDSLLSGRRRSHWALQDHSPYLESRFWTVLISSSSSTMASSAISRSLPSSSCTKV</sequence>
<dbReference type="Proteomes" id="UP001328107">
    <property type="component" value="Unassembled WGS sequence"/>
</dbReference>
<proteinExistence type="predicted"/>
<evidence type="ECO:0000313" key="2">
    <source>
        <dbReference type="EMBL" id="GMR50236.1"/>
    </source>
</evidence>
<feature type="compositionally biased region" description="Basic and acidic residues" evidence="1">
    <location>
        <begin position="21"/>
        <end position="33"/>
    </location>
</feature>
<reference evidence="3" key="1">
    <citation type="submission" date="2022-10" db="EMBL/GenBank/DDBJ databases">
        <title>Genome assembly of Pristionchus species.</title>
        <authorList>
            <person name="Yoshida K."/>
            <person name="Sommer R.J."/>
        </authorList>
    </citation>
    <scope>NUCLEOTIDE SEQUENCE [LARGE SCALE GENOMIC DNA]</scope>
    <source>
        <strain evidence="3">RS5460</strain>
    </source>
</reference>
<feature type="region of interest" description="Disordered" evidence="1">
    <location>
        <begin position="1"/>
        <end position="83"/>
    </location>
</feature>
<keyword evidence="3" id="KW-1185">Reference proteome</keyword>
<comment type="caution">
    <text evidence="2">The sequence shown here is derived from an EMBL/GenBank/DDBJ whole genome shotgun (WGS) entry which is preliminary data.</text>
</comment>
<feature type="non-terminal residue" evidence="2">
    <location>
        <position position="129"/>
    </location>
</feature>
<gene>
    <name evidence="2" type="ORF">PMAYCL1PPCAC_20431</name>
</gene>
<dbReference type="EMBL" id="BTRK01000004">
    <property type="protein sequence ID" value="GMR50236.1"/>
    <property type="molecule type" value="Genomic_DNA"/>
</dbReference>
<protein>
    <submittedName>
        <fullName evidence="2">Uncharacterized protein</fullName>
    </submittedName>
</protein>
<evidence type="ECO:0000313" key="3">
    <source>
        <dbReference type="Proteomes" id="UP001328107"/>
    </source>
</evidence>
<evidence type="ECO:0000256" key="1">
    <source>
        <dbReference type="SAM" id="MobiDB-lite"/>
    </source>
</evidence>
<name>A0AAN5I477_9BILA</name>
<dbReference type="AlphaFoldDB" id="A0AAN5I477"/>
<feature type="region of interest" description="Disordered" evidence="1">
    <location>
        <begin position="110"/>
        <end position="129"/>
    </location>
</feature>